<evidence type="ECO:0000313" key="4">
    <source>
        <dbReference type="Proteomes" id="UP001596512"/>
    </source>
</evidence>
<reference evidence="4" key="1">
    <citation type="journal article" date="2019" name="Int. J. Syst. Evol. Microbiol.">
        <title>The Global Catalogue of Microorganisms (GCM) 10K type strain sequencing project: providing services to taxonomists for standard genome sequencing and annotation.</title>
        <authorList>
            <consortium name="The Broad Institute Genomics Platform"/>
            <consortium name="The Broad Institute Genome Sequencing Center for Infectious Disease"/>
            <person name="Wu L."/>
            <person name="Ma J."/>
        </authorList>
    </citation>
    <scope>NUCLEOTIDE SEQUENCE [LARGE SCALE GENOMIC DNA]</scope>
    <source>
        <strain evidence="4">JCM 17695</strain>
    </source>
</reference>
<dbReference type="InterPro" id="IPR000873">
    <property type="entry name" value="AMP-dep_synth/lig_dom"/>
</dbReference>
<sequence length="424" mass="45048">MGRRRGSTLFTTLLTACQVLFARYSGQSDFTIGTVVAGRDRPELDRVVGFFANTLVLRASVDDAAPFTDLLARAQRTALDAFAHQDVPFERVVDAVAPVRDASRNPLFDVMVLLQNTPDEVPDLAGLAVTEEPVPVATSTCDLTIEFQEADGALHAGVEYNPDLFDADTIARMADHLTALLDAVAEDPDRPLALPVAQEEPRPLRAVPPIPLHQRVRASDDVAVVCGEDRRTYTDLVSAANRLAHLLVERGAGPERLVAVALPRSADQVVAILAVLKAGAAFLPLDPALPAERREALIADADPVLVLDVLPDASAYPGTDPGVAVDPHHPAYVIHTSGSTGTPKGVVVEHGNLAALLAHQEAEFLAPLGPGRLRYGQTALFTFDAAVEGLLFLATGHELHVIPDDVRMDPHALVAHAAGSTCST</sequence>
<name>A0ABW2TQE6_9PSEU</name>
<evidence type="ECO:0000259" key="2">
    <source>
        <dbReference type="Pfam" id="PF00668"/>
    </source>
</evidence>
<evidence type="ECO:0000313" key="3">
    <source>
        <dbReference type="EMBL" id="MFC7615021.1"/>
    </source>
</evidence>
<accession>A0ABW2TQE6</accession>
<dbReference type="InterPro" id="IPR023213">
    <property type="entry name" value="CAT-like_dom_sf"/>
</dbReference>
<dbReference type="SUPFAM" id="SSF52777">
    <property type="entry name" value="CoA-dependent acyltransferases"/>
    <property type="match status" value="1"/>
</dbReference>
<dbReference type="Pfam" id="PF00668">
    <property type="entry name" value="Condensation"/>
    <property type="match status" value="1"/>
</dbReference>
<dbReference type="EMBL" id="JBHTEY010000004">
    <property type="protein sequence ID" value="MFC7615021.1"/>
    <property type="molecule type" value="Genomic_DNA"/>
</dbReference>
<dbReference type="Gene3D" id="3.30.559.10">
    <property type="entry name" value="Chloramphenicol acetyltransferase-like domain"/>
    <property type="match status" value="1"/>
</dbReference>
<dbReference type="PANTHER" id="PTHR45527:SF1">
    <property type="entry name" value="FATTY ACID SYNTHASE"/>
    <property type="match status" value="1"/>
</dbReference>
<dbReference type="PROSITE" id="PS00455">
    <property type="entry name" value="AMP_BINDING"/>
    <property type="match status" value="1"/>
</dbReference>
<dbReference type="InterPro" id="IPR020845">
    <property type="entry name" value="AMP-binding_CS"/>
</dbReference>
<feature type="domain" description="AMP-dependent synthetase/ligase" evidence="1">
    <location>
        <begin position="217"/>
        <end position="414"/>
    </location>
</feature>
<feature type="domain" description="Condensation" evidence="2">
    <location>
        <begin position="5"/>
        <end position="193"/>
    </location>
</feature>
<protein>
    <submittedName>
        <fullName evidence="3">Condensation domain-containing protein</fullName>
    </submittedName>
</protein>
<dbReference type="SUPFAM" id="SSF56801">
    <property type="entry name" value="Acetyl-CoA synthetase-like"/>
    <property type="match status" value="1"/>
</dbReference>
<organism evidence="3 4">
    <name type="scientific">Actinokineospora soli</name>
    <dbReference type="NCBI Taxonomy" id="1048753"/>
    <lineage>
        <taxon>Bacteria</taxon>
        <taxon>Bacillati</taxon>
        <taxon>Actinomycetota</taxon>
        <taxon>Actinomycetes</taxon>
        <taxon>Pseudonocardiales</taxon>
        <taxon>Pseudonocardiaceae</taxon>
        <taxon>Actinokineospora</taxon>
    </lineage>
</organism>
<comment type="caution">
    <text evidence="3">The sequence shown here is derived from an EMBL/GenBank/DDBJ whole genome shotgun (WGS) entry which is preliminary data.</text>
</comment>
<gene>
    <name evidence="3" type="ORF">ACFQV2_17385</name>
</gene>
<keyword evidence="4" id="KW-1185">Reference proteome</keyword>
<dbReference type="Proteomes" id="UP001596512">
    <property type="component" value="Unassembled WGS sequence"/>
</dbReference>
<dbReference type="Pfam" id="PF00501">
    <property type="entry name" value="AMP-binding"/>
    <property type="match status" value="1"/>
</dbReference>
<proteinExistence type="predicted"/>
<dbReference type="PROSITE" id="PS51257">
    <property type="entry name" value="PROKAR_LIPOPROTEIN"/>
    <property type="match status" value="1"/>
</dbReference>
<dbReference type="PANTHER" id="PTHR45527">
    <property type="entry name" value="NONRIBOSOMAL PEPTIDE SYNTHETASE"/>
    <property type="match status" value="1"/>
</dbReference>
<evidence type="ECO:0000259" key="1">
    <source>
        <dbReference type="Pfam" id="PF00501"/>
    </source>
</evidence>
<dbReference type="Gene3D" id="3.40.50.980">
    <property type="match status" value="2"/>
</dbReference>
<dbReference type="InterPro" id="IPR001242">
    <property type="entry name" value="Condensation_dom"/>
</dbReference>
<dbReference type="Gene3D" id="3.30.559.30">
    <property type="entry name" value="Nonribosomal peptide synthetase, condensation domain"/>
    <property type="match status" value="1"/>
</dbReference>